<reference evidence="2" key="2">
    <citation type="journal article" date="2003" name="J. Gen. Virol.">
        <title>Molecular characterization of dsRNA segments 2 and 5 and electron microscopy of a novel reovirus from a hypovirulent isolate, W370, of the plant pathogen Rosellinia necatrix.</title>
        <authorList>
            <person name="Wei C.Z."/>
            <person name="Osaki H."/>
            <person name="Iwanami T."/>
            <person name="Matsumoto N."/>
            <person name="Ohtsu Y."/>
        </authorList>
    </citation>
    <scope>NUCLEOTIDE SEQUENCE [LARGE SCALE GENOMIC DNA]</scope>
</reference>
<evidence type="ECO:0000313" key="1">
    <source>
        <dbReference type="EMBL" id="BAC07518.1"/>
    </source>
</evidence>
<evidence type="ECO:0000313" key="2">
    <source>
        <dbReference type="Proteomes" id="UP000151058"/>
    </source>
</evidence>
<accession>Q8JXF5</accession>
<dbReference type="OrthoDB" id="29425at10239"/>
<organismHost>
    <name type="scientific">Rosellinia necatrix</name>
    <name type="common">White root-rot fungus</name>
    <dbReference type="NCBI Taxonomy" id="77044"/>
</organismHost>
<dbReference type="KEGG" id="vg:5076527"/>
<reference evidence="2" key="3">
    <citation type="journal article" date="2004" name="Arch. Virol.">
        <title>Complete nucleotide sequences of genome segments 1 and 3 of Rosellinia anti-rot virus in the family Reoviridae.</title>
        <authorList>
            <person name="Wei C.Z."/>
            <person name="Osaki H."/>
            <person name="Iwanami T."/>
            <person name="Matsumoto N."/>
            <person name="Ohtsu Y."/>
        </authorList>
    </citation>
    <scope>NUCLEOTIDE SEQUENCE [LARGE SCALE GENOMIC DNA]</scope>
</reference>
<dbReference type="RefSeq" id="YP_392468.1">
    <property type="nucleotide sequence ID" value="NC_007524.1"/>
</dbReference>
<reference evidence="1 2" key="1">
    <citation type="journal article" date="2002" name="Virus Genes">
        <title>Nucleotide sequences of double-stranded RNA segments from a hypovirulent strain of the white root rot fungus Rosellinia necatrix: possibility of the first member of the Reoviridae from fungus.</title>
        <authorList>
            <person name="Osaki H."/>
            <person name="Wei C.Z."/>
            <person name="Arakawa M."/>
            <person name="Iwanami T."/>
            <person name="Nomura K."/>
            <person name="Matsumoto N."/>
            <person name="Ohtsu Y."/>
        </authorList>
    </citation>
    <scope>NUCLEOTIDE SEQUENCE [LARGE SCALE GENOMIC DNA]</scope>
</reference>
<dbReference type="EMBL" id="AB073276">
    <property type="protein sequence ID" value="BAC07518.1"/>
    <property type="molecule type" value="Genomic_RNA"/>
</dbReference>
<sequence>MATLAPRSRRPIRTDGLTIRALTSDVQTAFTTRSRHSGMLDHIQNSVVGLNPRHCMVDADEYVNYLISDLATVSEDADGLFDVIGGVIKGIGGITGIIDIGKEVVGFVRKGVDIIHSHVGNGKKFIGADFDKIVEAVRKVDSIVSEFSSSFKPGSVPTAPMQTEFYDGTDPLTVLANGILSKVQKFGDSAYLAPAVPESVPVNVGVLLAMVEQVTLAVLQTLSVSLPAQADVYGSTIQTQNGHALPPTQHWIQAWNNASDSMRLRMVDHVNLEGHNVGLVVDEGQSRGSKKNMIPIPTLLNDSVSTVSVRGVTHRRMRELAARIMKCRMTYPLNAVITPFSAWTTLAFPWLPQHVTTGGPHQGHSALLAPATEYGNGFTMLGMSCTGLLNKAGISVGTAGNVIMVDSVRLLKDSGIPTSSQDQVEILYIPRYCVRIKTDAEHDRAEEDFTAGVYGVRRINGTNETVFYRLPVLGSIVTPSAVGTEGEITMFVGDAKTEVGQFLRDGAVFSTGGQGCTAAVCVVAASRANVVSVTMACVSDEIRWNILGIRGGVFPSDLSIFDCWAKDPSTVPFVHPQGVSGLWSTYVTGALQVLNPSVFHDVRFHLSYPLITATLFEFLKKHSCRQAPPMTSPLIEKHDHVAPFLLQCLSKTSQWMSLSDENPLLSIVDTTMIASLGRNDLERARYLGLRVFNIFVQLCDVSPVEIEFTPPYENIKRLMDVHEVD</sequence>
<name>Q8JXF5_MYRVW</name>
<protein>
    <submittedName>
        <fullName evidence="1">PX</fullName>
    </submittedName>
</protein>
<dbReference type="Proteomes" id="UP000151058">
    <property type="component" value="Genome"/>
</dbReference>
<dbReference type="GeneID" id="5076527"/>
<keyword evidence="2" id="KW-1185">Reference proteome</keyword>
<organism evidence="1 2">
    <name type="scientific">Rosellinia necatrix mycoreovirus 3 (isolate W370)</name>
    <name type="common">RnMYRV-3</name>
    <name type="synonym">Rosellinia anti-rot virus</name>
    <dbReference type="NCBI Taxonomy" id="311229"/>
    <lineage>
        <taxon>Viruses</taxon>
        <taxon>Riboviria</taxon>
        <taxon>Orthornavirae</taxon>
        <taxon>Duplornaviricota</taxon>
        <taxon>Resentoviricetes</taxon>
        <taxon>Reovirales</taxon>
        <taxon>Spinareoviridae</taxon>
        <taxon>Mycoreovirus</taxon>
        <taxon>Mycoreovirus roselliniae</taxon>
    </lineage>
</organism>
<proteinExistence type="predicted"/>